<feature type="compositionally biased region" description="Basic and acidic residues" evidence="2">
    <location>
        <begin position="339"/>
        <end position="351"/>
    </location>
</feature>
<name>R7S178_PUNST</name>
<dbReference type="CDD" id="cd17731">
    <property type="entry name" value="BRCT_TopBP1_rpt2_like"/>
    <property type="match status" value="1"/>
</dbReference>
<gene>
    <name evidence="4" type="ORF">PUNSTDRAFT_93421</name>
</gene>
<feature type="compositionally biased region" description="Low complexity" evidence="2">
    <location>
        <begin position="318"/>
        <end position="329"/>
    </location>
</feature>
<dbReference type="GO" id="GO:0033314">
    <property type="term" value="P:mitotic DNA replication checkpoint signaling"/>
    <property type="evidence" value="ECO:0007669"/>
    <property type="project" value="TreeGrafter"/>
</dbReference>
<dbReference type="SUPFAM" id="SSF52113">
    <property type="entry name" value="BRCT domain"/>
    <property type="match status" value="3"/>
</dbReference>
<dbReference type="eggNOG" id="KOG1929">
    <property type="taxonomic scope" value="Eukaryota"/>
</dbReference>
<dbReference type="KEGG" id="psq:PUNSTDRAFT_93421"/>
<feature type="compositionally biased region" description="Low complexity" evidence="2">
    <location>
        <begin position="701"/>
        <end position="713"/>
    </location>
</feature>
<feature type="region of interest" description="Disordered" evidence="2">
    <location>
        <begin position="423"/>
        <end position="444"/>
    </location>
</feature>
<dbReference type="Gene3D" id="3.40.50.10190">
    <property type="entry name" value="BRCT domain"/>
    <property type="match status" value="4"/>
</dbReference>
<dbReference type="SMART" id="SM00292">
    <property type="entry name" value="BRCT"/>
    <property type="match status" value="3"/>
</dbReference>
<keyword evidence="5" id="KW-1185">Reference proteome</keyword>
<dbReference type="PANTHER" id="PTHR13561">
    <property type="entry name" value="DNA REPLICATION REGULATOR DPB11-RELATED"/>
    <property type="match status" value="1"/>
</dbReference>
<evidence type="ECO:0000313" key="4">
    <source>
        <dbReference type="EMBL" id="EIN03978.1"/>
    </source>
</evidence>
<dbReference type="PANTHER" id="PTHR13561:SF20">
    <property type="entry name" value="DNA TOPOISOMERASE 2-BINDING PROTEIN 1"/>
    <property type="match status" value="1"/>
</dbReference>
<dbReference type="PROSITE" id="PS50172">
    <property type="entry name" value="BRCT"/>
    <property type="match status" value="3"/>
</dbReference>
<feature type="region of interest" description="Disordered" evidence="2">
    <location>
        <begin position="656"/>
        <end position="735"/>
    </location>
</feature>
<dbReference type="Pfam" id="PF12738">
    <property type="entry name" value="PTCB-BRCT"/>
    <property type="match status" value="2"/>
</dbReference>
<dbReference type="InterPro" id="IPR059215">
    <property type="entry name" value="BRCT2_TopBP1-like"/>
</dbReference>
<feature type="compositionally biased region" description="Basic residues" evidence="2">
    <location>
        <begin position="958"/>
        <end position="974"/>
    </location>
</feature>
<evidence type="ECO:0000313" key="5">
    <source>
        <dbReference type="Proteomes" id="UP000054196"/>
    </source>
</evidence>
<feature type="compositionally biased region" description="Low complexity" evidence="2">
    <location>
        <begin position="807"/>
        <end position="818"/>
    </location>
</feature>
<dbReference type="Proteomes" id="UP000054196">
    <property type="component" value="Unassembled WGS sequence"/>
</dbReference>
<feature type="domain" description="BRCT" evidence="3">
    <location>
        <begin position="51"/>
        <end position="125"/>
    </location>
</feature>
<feature type="compositionally biased region" description="Polar residues" evidence="2">
    <location>
        <begin position="676"/>
        <end position="687"/>
    </location>
</feature>
<feature type="region of interest" description="Disordered" evidence="2">
    <location>
        <begin position="1"/>
        <end position="30"/>
    </location>
</feature>
<organism evidence="4 5">
    <name type="scientific">Punctularia strigosozonata (strain HHB-11173)</name>
    <name type="common">White-rot fungus</name>
    <dbReference type="NCBI Taxonomy" id="741275"/>
    <lineage>
        <taxon>Eukaryota</taxon>
        <taxon>Fungi</taxon>
        <taxon>Dikarya</taxon>
        <taxon>Basidiomycota</taxon>
        <taxon>Agaricomycotina</taxon>
        <taxon>Agaricomycetes</taxon>
        <taxon>Corticiales</taxon>
        <taxon>Punctulariaceae</taxon>
        <taxon>Punctularia</taxon>
    </lineage>
</organism>
<feature type="region of interest" description="Disordered" evidence="2">
    <location>
        <begin position="750"/>
        <end position="818"/>
    </location>
</feature>
<evidence type="ECO:0000256" key="1">
    <source>
        <dbReference type="ARBA" id="ARBA00022737"/>
    </source>
</evidence>
<feature type="compositionally biased region" description="Polar residues" evidence="2">
    <location>
        <begin position="251"/>
        <end position="262"/>
    </location>
</feature>
<feature type="region of interest" description="Disordered" evidence="2">
    <location>
        <begin position="840"/>
        <end position="871"/>
    </location>
</feature>
<feature type="compositionally biased region" description="Low complexity" evidence="2">
    <location>
        <begin position="758"/>
        <end position="774"/>
    </location>
</feature>
<dbReference type="GO" id="GO:0007095">
    <property type="term" value="P:mitotic G2 DNA damage checkpoint signaling"/>
    <property type="evidence" value="ECO:0007669"/>
    <property type="project" value="TreeGrafter"/>
</dbReference>
<dbReference type="AlphaFoldDB" id="R7S178"/>
<feature type="compositionally biased region" description="Polar residues" evidence="2">
    <location>
        <begin position="270"/>
        <end position="279"/>
    </location>
</feature>
<dbReference type="OMA" id="LKPRGFE"/>
<reference evidence="5" key="1">
    <citation type="journal article" date="2012" name="Science">
        <title>The Paleozoic origin of enzymatic lignin decomposition reconstructed from 31 fungal genomes.</title>
        <authorList>
            <person name="Floudas D."/>
            <person name="Binder M."/>
            <person name="Riley R."/>
            <person name="Barry K."/>
            <person name="Blanchette R.A."/>
            <person name="Henrissat B."/>
            <person name="Martinez A.T."/>
            <person name="Otillar R."/>
            <person name="Spatafora J.W."/>
            <person name="Yadav J.S."/>
            <person name="Aerts A."/>
            <person name="Benoit I."/>
            <person name="Boyd A."/>
            <person name="Carlson A."/>
            <person name="Copeland A."/>
            <person name="Coutinho P.M."/>
            <person name="de Vries R.P."/>
            <person name="Ferreira P."/>
            <person name="Findley K."/>
            <person name="Foster B."/>
            <person name="Gaskell J."/>
            <person name="Glotzer D."/>
            <person name="Gorecki P."/>
            <person name="Heitman J."/>
            <person name="Hesse C."/>
            <person name="Hori C."/>
            <person name="Igarashi K."/>
            <person name="Jurgens J.A."/>
            <person name="Kallen N."/>
            <person name="Kersten P."/>
            <person name="Kohler A."/>
            <person name="Kuees U."/>
            <person name="Kumar T.K.A."/>
            <person name="Kuo A."/>
            <person name="LaButti K."/>
            <person name="Larrondo L.F."/>
            <person name="Lindquist E."/>
            <person name="Ling A."/>
            <person name="Lombard V."/>
            <person name="Lucas S."/>
            <person name="Lundell T."/>
            <person name="Martin R."/>
            <person name="McLaughlin D.J."/>
            <person name="Morgenstern I."/>
            <person name="Morin E."/>
            <person name="Murat C."/>
            <person name="Nagy L.G."/>
            <person name="Nolan M."/>
            <person name="Ohm R.A."/>
            <person name="Patyshakuliyeva A."/>
            <person name="Rokas A."/>
            <person name="Ruiz-Duenas F.J."/>
            <person name="Sabat G."/>
            <person name="Salamov A."/>
            <person name="Samejima M."/>
            <person name="Schmutz J."/>
            <person name="Slot J.C."/>
            <person name="St John F."/>
            <person name="Stenlid J."/>
            <person name="Sun H."/>
            <person name="Sun S."/>
            <person name="Syed K."/>
            <person name="Tsang A."/>
            <person name="Wiebenga A."/>
            <person name="Young D."/>
            <person name="Pisabarro A."/>
            <person name="Eastwood D.C."/>
            <person name="Martin F."/>
            <person name="Cullen D."/>
            <person name="Grigoriev I.V."/>
            <person name="Hibbett D.S."/>
        </authorList>
    </citation>
    <scope>NUCLEOTIDE SEQUENCE [LARGE SCALE GENOMIC DNA]</scope>
    <source>
        <strain evidence="5">HHB-11173 SS5</strain>
    </source>
</reference>
<keyword evidence="1" id="KW-0677">Repeat</keyword>
<dbReference type="GO" id="GO:0006270">
    <property type="term" value="P:DNA replication initiation"/>
    <property type="evidence" value="ECO:0007669"/>
    <property type="project" value="TreeGrafter"/>
</dbReference>
<dbReference type="InterPro" id="IPR036420">
    <property type="entry name" value="BRCT_dom_sf"/>
</dbReference>
<dbReference type="InterPro" id="IPR001357">
    <property type="entry name" value="BRCT_dom"/>
</dbReference>
<evidence type="ECO:0000259" key="3">
    <source>
        <dbReference type="PROSITE" id="PS50172"/>
    </source>
</evidence>
<dbReference type="EMBL" id="JH687557">
    <property type="protein sequence ID" value="EIN03978.1"/>
    <property type="molecule type" value="Genomic_DNA"/>
</dbReference>
<feature type="domain" description="BRCT" evidence="3">
    <location>
        <begin position="142"/>
        <end position="240"/>
    </location>
</feature>
<feature type="compositionally biased region" description="Basic residues" evidence="2">
    <location>
        <begin position="1"/>
        <end position="11"/>
    </location>
</feature>
<feature type="region of interest" description="Disordered" evidence="2">
    <location>
        <begin position="318"/>
        <end position="351"/>
    </location>
</feature>
<dbReference type="OrthoDB" id="251770at2759"/>
<dbReference type="RefSeq" id="XP_007388767.1">
    <property type="nucleotide sequence ID" value="XM_007388705.1"/>
</dbReference>
<protein>
    <recommendedName>
        <fullName evidence="3">BRCT domain-containing protein</fullName>
    </recommendedName>
</protein>
<feature type="domain" description="BRCT" evidence="3">
    <location>
        <begin position="472"/>
        <end position="562"/>
    </location>
</feature>
<dbReference type="HOGENOM" id="CLU_007843_0_0_1"/>
<sequence length="974" mass="104396">MRRSNKSHKVPNVKLRPAQPARKGAAQPTRDRLLAHARSDDAPSSTSVIDLCPRPFKGFLICATGISDKATLYKQAIELGAHSISDLTDQVTHLLAVEPGSAKYKCAVERKIPIMQPSWITTSYEIWLRGDDVDVEESIHAHRLPIFSSLVICQSGDAMPDERSRVAKLVQGEGGEYVKAIERPVRVTHLLCSGTEQTDKIRYAKKFNDRGEASIKLVWEEWFWDCVAFGGRFDEDKYSIDRPRPTRMQHSEPTTELPQLSTLDGAAPSNAGSKPQSNGDDADEEIASVRRVPAVTLQIWESLLGPRGFVLVDGALVRSPSKSQSQPRQLDWEPSPTRPKVDLKGKGRAADGDGGAVASVLGLPSFRRSASFAPKAPKEFKRMVSGIGRAQPTTLSGVRPGSSFLSAGAPGGLTIDGRPGMTVGAREASSPSSSSPAHAGVNGVRDMEVDNEAGASEREGRPSAGVKATATATPELFAGLRFRCLGEADCENVRAAVEGLAGCVIAEGETGEADYVVVRLVSGSQIYRQETDERRRPLYRTECWLERCIFEGRICAPDEHVTFTPLTIDTPVLGADLIKLSFSGLDQSEACWIRRLARALGVGHAPQFARRRTTHLLCPSGAGAKFAKANEWGVPVVGMAWLEYMARTGAVPPRGTLLIEIPPPPPQAVEKLASDRGTSSDQRQVVRSTPAPKDAAVSRPAQNQAAEQNAQPMRPRPRPVPRPASKPAARDQAQESTIASFGEPMLLQEPEQAASAVASTPPRAATPEPPSSAAEIRRELAEVRVASSVSPSPLKASRTGGGGSGGSASMLLPSSSSPLRIDDAATRALQENISVLLGKRANEGEAGEEGAGRPARRARAGKRARPTAKSRLVKVNSNSGSLFAELPMDAFTVAPEDDAMLANEALPDDSGMRVEYEDPLQKEEKMRLVKLMGGGDPTTDAGGDDGAQENQKPSGAPSKRKLVRRVTRQSRRGG</sequence>
<feature type="region of interest" description="Disordered" evidence="2">
    <location>
        <begin position="238"/>
        <end position="283"/>
    </location>
</feature>
<feature type="compositionally biased region" description="Basic residues" evidence="2">
    <location>
        <begin position="854"/>
        <end position="871"/>
    </location>
</feature>
<proteinExistence type="predicted"/>
<accession>R7S178</accession>
<dbReference type="CDD" id="cd00027">
    <property type="entry name" value="BRCT"/>
    <property type="match status" value="1"/>
</dbReference>
<evidence type="ECO:0000256" key="2">
    <source>
        <dbReference type="SAM" id="MobiDB-lite"/>
    </source>
</evidence>
<feature type="region of interest" description="Disordered" evidence="2">
    <location>
        <begin position="930"/>
        <end position="974"/>
    </location>
</feature>
<dbReference type="GeneID" id="18886559"/>